<evidence type="ECO:0000313" key="5">
    <source>
        <dbReference type="EMBL" id="KAK3373494.1"/>
    </source>
</evidence>
<dbReference type="CDD" id="cd12909">
    <property type="entry name" value="SPRY_RanBP9_10"/>
    <property type="match status" value="1"/>
</dbReference>
<dbReference type="PROSITE" id="PS50896">
    <property type="entry name" value="LISH"/>
    <property type="match status" value="1"/>
</dbReference>
<accession>A0AAE0KB74</accession>
<evidence type="ECO:0000259" key="4">
    <source>
        <dbReference type="PROSITE" id="PS50897"/>
    </source>
</evidence>
<dbReference type="InterPro" id="IPR050618">
    <property type="entry name" value="Ubq-SigPath_Reg"/>
</dbReference>
<dbReference type="InterPro" id="IPR006594">
    <property type="entry name" value="LisH"/>
</dbReference>
<dbReference type="SUPFAM" id="SSF49899">
    <property type="entry name" value="Concanavalin A-like lectins/glucanases"/>
    <property type="match status" value="1"/>
</dbReference>
<dbReference type="InterPro" id="IPR024964">
    <property type="entry name" value="CTLH/CRA"/>
</dbReference>
<dbReference type="Gene3D" id="2.60.120.920">
    <property type="match status" value="1"/>
</dbReference>
<proteinExistence type="predicted"/>
<feature type="region of interest" description="Disordered" evidence="2">
    <location>
        <begin position="80"/>
        <end position="131"/>
    </location>
</feature>
<evidence type="ECO:0000313" key="6">
    <source>
        <dbReference type="Proteomes" id="UP001287356"/>
    </source>
</evidence>
<evidence type="ECO:0000259" key="3">
    <source>
        <dbReference type="PROSITE" id="PS50188"/>
    </source>
</evidence>
<dbReference type="InterPro" id="IPR001870">
    <property type="entry name" value="B30.2/SPRY"/>
</dbReference>
<feature type="domain" description="B30.2/SPRY" evidence="3">
    <location>
        <begin position="236"/>
        <end position="429"/>
    </location>
</feature>
<feature type="region of interest" description="Disordered" evidence="2">
    <location>
        <begin position="1"/>
        <end position="24"/>
    </location>
</feature>
<dbReference type="SMART" id="SM00757">
    <property type="entry name" value="CRA"/>
    <property type="match status" value="1"/>
</dbReference>
<feature type="domain" description="CTLH" evidence="4">
    <location>
        <begin position="515"/>
        <end position="572"/>
    </location>
</feature>
<reference evidence="5" key="1">
    <citation type="journal article" date="2023" name="Mol. Phylogenet. Evol.">
        <title>Genome-scale phylogeny and comparative genomics of the fungal order Sordariales.</title>
        <authorList>
            <person name="Hensen N."/>
            <person name="Bonometti L."/>
            <person name="Westerberg I."/>
            <person name="Brannstrom I.O."/>
            <person name="Guillou S."/>
            <person name="Cros-Aarteil S."/>
            <person name="Calhoun S."/>
            <person name="Haridas S."/>
            <person name="Kuo A."/>
            <person name="Mondo S."/>
            <person name="Pangilinan J."/>
            <person name="Riley R."/>
            <person name="LaButti K."/>
            <person name="Andreopoulos B."/>
            <person name="Lipzen A."/>
            <person name="Chen C."/>
            <person name="Yan M."/>
            <person name="Daum C."/>
            <person name="Ng V."/>
            <person name="Clum A."/>
            <person name="Steindorff A."/>
            <person name="Ohm R.A."/>
            <person name="Martin F."/>
            <person name="Silar P."/>
            <person name="Natvig D.O."/>
            <person name="Lalanne C."/>
            <person name="Gautier V."/>
            <person name="Ament-Velasquez S.L."/>
            <person name="Kruys A."/>
            <person name="Hutchinson M.I."/>
            <person name="Powell A.J."/>
            <person name="Barry K."/>
            <person name="Miller A.N."/>
            <person name="Grigoriev I.V."/>
            <person name="Debuchy R."/>
            <person name="Gladieux P."/>
            <person name="Hiltunen Thoren M."/>
            <person name="Johannesson H."/>
        </authorList>
    </citation>
    <scope>NUCLEOTIDE SEQUENCE</scope>
    <source>
        <strain evidence="5">CBS 958.72</strain>
    </source>
</reference>
<dbReference type="Pfam" id="PF08513">
    <property type="entry name" value="LisH"/>
    <property type="match status" value="1"/>
</dbReference>
<dbReference type="EMBL" id="JAULSN010000004">
    <property type="protein sequence ID" value="KAK3373494.1"/>
    <property type="molecule type" value="Genomic_DNA"/>
</dbReference>
<evidence type="ECO:0008006" key="7">
    <source>
        <dbReference type="Google" id="ProtNLM"/>
    </source>
</evidence>
<dbReference type="SMART" id="SM00449">
    <property type="entry name" value="SPRY"/>
    <property type="match status" value="1"/>
</dbReference>
<dbReference type="InterPro" id="IPR006595">
    <property type="entry name" value="CTLH_C"/>
</dbReference>
<evidence type="ECO:0000256" key="1">
    <source>
        <dbReference type="ARBA" id="ARBA00002343"/>
    </source>
</evidence>
<dbReference type="InterPro" id="IPR013320">
    <property type="entry name" value="ConA-like_dom_sf"/>
</dbReference>
<gene>
    <name evidence="5" type="ORF">B0T24DRAFT_264946</name>
</gene>
<dbReference type="InterPro" id="IPR043136">
    <property type="entry name" value="B30.2/SPRY_sf"/>
</dbReference>
<comment type="function">
    <text evidence="1">Involved in the proteasome-dependent degradation of fructose-1,6-bisphosphatase.</text>
</comment>
<organism evidence="5 6">
    <name type="scientific">Lasiosphaeria ovina</name>
    <dbReference type="NCBI Taxonomy" id="92902"/>
    <lineage>
        <taxon>Eukaryota</taxon>
        <taxon>Fungi</taxon>
        <taxon>Dikarya</taxon>
        <taxon>Ascomycota</taxon>
        <taxon>Pezizomycotina</taxon>
        <taxon>Sordariomycetes</taxon>
        <taxon>Sordariomycetidae</taxon>
        <taxon>Sordariales</taxon>
        <taxon>Lasiosphaeriaceae</taxon>
        <taxon>Lasiosphaeria</taxon>
    </lineage>
</organism>
<dbReference type="Proteomes" id="UP001287356">
    <property type="component" value="Unassembled WGS sequence"/>
</dbReference>
<evidence type="ECO:0000256" key="2">
    <source>
        <dbReference type="SAM" id="MobiDB-lite"/>
    </source>
</evidence>
<feature type="compositionally biased region" description="Gly residues" evidence="2">
    <location>
        <begin position="87"/>
        <end position="109"/>
    </location>
</feature>
<dbReference type="Pfam" id="PF10607">
    <property type="entry name" value="CTLH"/>
    <property type="match status" value="1"/>
</dbReference>
<dbReference type="Pfam" id="PF00622">
    <property type="entry name" value="SPRY"/>
    <property type="match status" value="1"/>
</dbReference>
<keyword evidence="6" id="KW-1185">Reference proteome</keyword>
<dbReference type="InterPro" id="IPR013144">
    <property type="entry name" value="CRA_dom"/>
</dbReference>
<comment type="caution">
    <text evidence="5">The sequence shown here is derived from an EMBL/GenBank/DDBJ whole genome shotgun (WGS) entry which is preliminary data.</text>
</comment>
<dbReference type="InterPro" id="IPR035782">
    <property type="entry name" value="SPRY_RanBP9/10"/>
</dbReference>
<feature type="compositionally biased region" description="Low complexity" evidence="2">
    <location>
        <begin position="14"/>
        <end position="24"/>
    </location>
</feature>
<dbReference type="PROSITE" id="PS50188">
    <property type="entry name" value="B302_SPRY"/>
    <property type="match status" value="1"/>
</dbReference>
<sequence length="774" mass="83511">MTNPFQHFAGDSSTGGTPTPLVPTLLGQRRTSYASVVSGTPGLARPTRAGAFSHLLNPAADSDSHNNLYATARNYNLDAGMAQGRNGAPGSGSGSGRGGGSGAGGGDPGDSGDDGPIASLGPQWQPRPGNGLPWFSRAFDHLIAPDELLASAGITDFSFGGALASAGGSGFLSPSYLRGSVYLQELEEAHRAKLIAEREGNAAKTQAAAGLASNGSTQLQGASKLPSGTHRGVAFELVEKQPVIEDDDDDLNPLPSRWNKDDKDTSLDVLGDGLEVKFTGRTTSEHEACSIRADYPMPALCGVYYFELTVLNKKRDETTIGIGFSSRSVSLQRPPGWEPESWGYHGDDGRCFAAQNVGKSYGPKFGSGDTAGCLVNFRLGHALFTKNGVDLGIAFRDVNFKDVKGKLYPTIGLKKPGDHVIVNFGQRPFQFDIDGYMKKQQKMISDSIKNADTSGLAPPLAESELIQQLVLQFLQHDGYVESARAFAEEILGEKKALSLDPNEHVEGINIKDDEDANNRQRIRRAILDGDIDRALKYVDIFYPSVLKDNEQVYFRLRCRKFIEMIRKEAELNLLLEKKVAKFTKRRFSQGVDAAAAGARISHGEEDDEEMLEVDEVGNGHGNGHWMDGHHEETEDDDGMDVEDGASANGNRVGGVSKLSQDALAYGMELRAEFHADPRREISHHLEEIFALIAYPNPLKVKEVAHLLDGSGRVTVAEELNSAILMSLGKSSRAALENVFAQTVVLLEDLRRDGGDGAFVTVQSVFDEVPMSSPF</sequence>
<name>A0AAE0KB74_9PEZI</name>
<dbReference type="InterPro" id="IPR003877">
    <property type="entry name" value="SPRY_dom"/>
</dbReference>
<dbReference type="PANTHER" id="PTHR12864">
    <property type="entry name" value="RAN BINDING PROTEIN 9-RELATED"/>
    <property type="match status" value="1"/>
</dbReference>
<reference evidence="5" key="2">
    <citation type="submission" date="2023-06" db="EMBL/GenBank/DDBJ databases">
        <authorList>
            <consortium name="Lawrence Berkeley National Laboratory"/>
            <person name="Haridas S."/>
            <person name="Hensen N."/>
            <person name="Bonometti L."/>
            <person name="Westerberg I."/>
            <person name="Brannstrom I.O."/>
            <person name="Guillou S."/>
            <person name="Cros-Aarteil S."/>
            <person name="Calhoun S."/>
            <person name="Kuo A."/>
            <person name="Mondo S."/>
            <person name="Pangilinan J."/>
            <person name="Riley R."/>
            <person name="Labutti K."/>
            <person name="Andreopoulos B."/>
            <person name="Lipzen A."/>
            <person name="Chen C."/>
            <person name="Yanf M."/>
            <person name="Daum C."/>
            <person name="Ng V."/>
            <person name="Clum A."/>
            <person name="Steindorff A."/>
            <person name="Ohm R."/>
            <person name="Martin F."/>
            <person name="Silar P."/>
            <person name="Natvig D."/>
            <person name="Lalanne C."/>
            <person name="Gautier V."/>
            <person name="Ament-Velasquez S.L."/>
            <person name="Kruys A."/>
            <person name="Hutchinson M.I."/>
            <person name="Powell A.J."/>
            <person name="Barry K."/>
            <person name="Miller A.N."/>
            <person name="Grigoriev I.V."/>
            <person name="Debuchy R."/>
            <person name="Gladieux P."/>
            <person name="Thoren M.H."/>
            <person name="Johannesson H."/>
        </authorList>
    </citation>
    <scope>NUCLEOTIDE SEQUENCE</scope>
    <source>
        <strain evidence="5">CBS 958.72</strain>
    </source>
</reference>
<protein>
    <recommendedName>
        <fullName evidence="7">Protein SSH4</fullName>
    </recommendedName>
</protein>
<dbReference type="PROSITE" id="PS50897">
    <property type="entry name" value="CTLH"/>
    <property type="match status" value="1"/>
</dbReference>
<dbReference type="SMART" id="SM00668">
    <property type="entry name" value="CTLH"/>
    <property type="match status" value="1"/>
</dbReference>
<dbReference type="SMART" id="SM00667">
    <property type="entry name" value="LisH"/>
    <property type="match status" value="1"/>
</dbReference>
<dbReference type="AlphaFoldDB" id="A0AAE0KB74"/>